<name>A0A9N9NM66_9GLOM</name>
<feature type="non-terminal residue" evidence="2">
    <location>
        <position position="83"/>
    </location>
</feature>
<organism evidence="2 3">
    <name type="scientific">Funneliformis caledonium</name>
    <dbReference type="NCBI Taxonomy" id="1117310"/>
    <lineage>
        <taxon>Eukaryota</taxon>
        <taxon>Fungi</taxon>
        <taxon>Fungi incertae sedis</taxon>
        <taxon>Mucoromycota</taxon>
        <taxon>Glomeromycotina</taxon>
        <taxon>Glomeromycetes</taxon>
        <taxon>Glomerales</taxon>
        <taxon>Glomeraceae</taxon>
        <taxon>Funneliformis</taxon>
    </lineage>
</organism>
<reference evidence="2" key="1">
    <citation type="submission" date="2021-06" db="EMBL/GenBank/DDBJ databases">
        <authorList>
            <person name="Kallberg Y."/>
            <person name="Tangrot J."/>
            <person name="Rosling A."/>
        </authorList>
    </citation>
    <scope>NUCLEOTIDE SEQUENCE</scope>
    <source>
        <strain evidence="2">UK204</strain>
    </source>
</reference>
<dbReference type="EMBL" id="CAJVPQ010016656">
    <property type="protein sequence ID" value="CAG8746217.1"/>
    <property type="molecule type" value="Genomic_DNA"/>
</dbReference>
<dbReference type="AlphaFoldDB" id="A0A9N9NM66"/>
<sequence length="83" mass="9031">AYKNQLVKVNQLVGQHTPISHIPIVSSSVTIVNPLSTSPLSLPANISIPCQANQNNGNQDHNNENVISEETVIQSHMMSDEED</sequence>
<comment type="caution">
    <text evidence="2">The sequence shown here is derived from an EMBL/GenBank/DDBJ whole genome shotgun (WGS) entry which is preliminary data.</text>
</comment>
<proteinExistence type="predicted"/>
<dbReference type="Proteomes" id="UP000789570">
    <property type="component" value="Unassembled WGS sequence"/>
</dbReference>
<evidence type="ECO:0000256" key="1">
    <source>
        <dbReference type="SAM" id="MobiDB-lite"/>
    </source>
</evidence>
<evidence type="ECO:0000313" key="2">
    <source>
        <dbReference type="EMBL" id="CAG8746217.1"/>
    </source>
</evidence>
<keyword evidence="3" id="KW-1185">Reference proteome</keyword>
<accession>A0A9N9NM66</accession>
<feature type="region of interest" description="Disordered" evidence="1">
    <location>
        <begin position="53"/>
        <end position="83"/>
    </location>
</feature>
<feature type="compositionally biased region" description="Polar residues" evidence="1">
    <location>
        <begin position="66"/>
        <end position="77"/>
    </location>
</feature>
<gene>
    <name evidence="2" type="ORF">FCALED_LOCUS15975</name>
</gene>
<protein>
    <submittedName>
        <fullName evidence="2">804_t:CDS:1</fullName>
    </submittedName>
</protein>
<evidence type="ECO:0000313" key="3">
    <source>
        <dbReference type="Proteomes" id="UP000789570"/>
    </source>
</evidence>